<comment type="similarity">
    <text evidence="2">Belongs to the bacterial solute-binding protein 1 family.</text>
</comment>
<dbReference type="Proteomes" id="UP000256869">
    <property type="component" value="Unassembled WGS sequence"/>
</dbReference>
<dbReference type="PROSITE" id="PS51257">
    <property type="entry name" value="PROKAR_LIPOPROTEIN"/>
    <property type="match status" value="1"/>
</dbReference>
<reference evidence="7 8" key="1">
    <citation type="submission" date="2018-07" db="EMBL/GenBank/DDBJ databases">
        <title>Genomic Encyclopedia of Type Strains, Phase III (KMG-III): the genomes of soil and plant-associated and newly described type strains.</title>
        <authorList>
            <person name="Whitman W."/>
        </authorList>
    </citation>
    <scope>NUCLEOTIDE SEQUENCE [LARGE SCALE GENOMIC DNA]</scope>
    <source>
        <strain evidence="7 8">CECT 8236</strain>
    </source>
</reference>
<dbReference type="GO" id="GO:0030313">
    <property type="term" value="C:cell envelope"/>
    <property type="evidence" value="ECO:0007669"/>
    <property type="project" value="UniProtKB-SubCell"/>
</dbReference>
<feature type="signal peptide" evidence="6">
    <location>
        <begin position="1"/>
        <end position="31"/>
    </location>
</feature>
<dbReference type="RefSeq" id="WP_245987323.1">
    <property type="nucleotide sequence ID" value="NZ_QRDY01000001.1"/>
</dbReference>
<dbReference type="Pfam" id="PF13416">
    <property type="entry name" value="SBP_bac_8"/>
    <property type="match status" value="1"/>
</dbReference>
<name>A0A3D9IX32_9BACL</name>
<dbReference type="PANTHER" id="PTHR43649">
    <property type="entry name" value="ARABINOSE-BINDING PROTEIN-RELATED"/>
    <property type="match status" value="1"/>
</dbReference>
<gene>
    <name evidence="7" type="ORF">DFP95_101867</name>
</gene>
<proteinExistence type="inferred from homology"/>
<dbReference type="InterPro" id="IPR050490">
    <property type="entry name" value="Bact_solute-bd_prot1"/>
</dbReference>
<evidence type="ECO:0000313" key="7">
    <source>
        <dbReference type="EMBL" id="RED66368.1"/>
    </source>
</evidence>
<keyword evidence="8" id="KW-1185">Reference proteome</keyword>
<dbReference type="CDD" id="cd14748">
    <property type="entry name" value="PBP2_UgpB"/>
    <property type="match status" value="1"/>
</dbReference>
<evidence type="ECO:0000313" key="8">
    <source>
        <dbReference type="Proteomes" id="UP000256869"/>
    </source>
</evidence>
<protein>
    <submittedName>
        <fullName evidence="7">Carbohydrate ABC transporter substrate-binding protein (CUT1 family)</fullName>
    </submittedName>
</protein>
<feature type="compositionally biased region" description="Low complexity" evidence="5">
    <location>
        <begin position="35"/>
        <end position="62"/>
    </location>
</feature>
<dbReference type="AlphaFoldDB" id="A0A3D9IX32"/>
<feature type="chain" id="PRO_5039521789" evidence="6">
    <location>
        <begin position="32"/>
        <end position="454"/>
    </location>
</feature>
<evidence type="ECO:0000256" key="3">
    <source>
        <dbReference type="ARBA" id="ARBA00022448"/>
    </source>
</evidence>
<dbReference type="PANTHER" id="PTHR43649:SF31">
    <property type="entry name" value="SN-GLYCEROL-3-PHOSPHATE-BINDING PERIPLASMIC PROTEIN UGPB"/>
    <property type="match status" value="1"/>
</dbReference>
<accession>A0A3D9IX32</accession>
<evidence type="ECO:0000256" key="5">
    <source>
        <dbReference type="SAM" id="MobiDB-lite"/>
    </source>
</evidence>
<dbReference type="InterPro" id="IPR006059">
    <property type="entry name" value="SBP"/>
</dbReference>
<sequence length="454" mass="49601">MKRMTNMKSSLGLILITAMMVLILAACGNSANDNSGNNAAASSTPPASESASAPASSEPASTEKTTIQFWHSLSGKNAEYMDALLKRFNDSHPNIEVVGTFQGTYDETVTKLQQSIASNTGPDVTMLERAYVEMFADADALEDMNPMLTASGMSQDDFIPGLMGHSVFNDKLLALPLNRSTPILHVNKTLLDAKGIAIPTNWDEMKKAANALVVKSGNEVTQYGLTMPYDTWYPIAMITQDGGKFFSDDKKTIDFFDNGIGEDVFGYLKDLQKSGALFYPPTQDSGTVANQLFTSGKVAMMFQSTGSIGGLASEVDFDYVTAFLPQNKQYANPTGGGNVAMLASSKNKEAAWEFIRWLETDPQGSLAFILQSGYLPFTKAMSESKEIQDLWAKEPNRKVAFDQLQYAVDTNKSVVWPEVMNEFNSAIQAIMYDSKDIKSTLATFKKEAERILGQ</sequence>
<comment type="caution">
    <text evidence="7">The sequence shown here is derived from an EMBL/GenBank/DDBJ whole genome shotgun (WGS) entry which is preliminary data.</text>
</comment>
<evidence type="ECO:0000256" key="4">
    <source>
        <dbReference type="ARBA" id="ARBA00022729"/>
    </source>
</evidence>
<keyword evidence="4 6" id="KW-0732">Signal</keyword>
<dbReference type="EMBL" id="QRDY01000001">
    <property type="protein sequence ID" value="RED66368.1"/>
    <property type="molecule type" value="Genomic_DNA"/>
</dbReference>
<evidence type="ECO:0000256" key="6">
    <source>
        <dbReference type="SAM" id="SignalP"/>
    </source>
</evidence>
<evidence type="ECO:0000256" key="2">
    <source>
        <dbReference type="ARBA" id="ARBA00008520"/>
    </source>
</evidence>
<dbReference type="Gene3D" id="3.40.190.10">
    <property type="entry name" value="Periplasmic binding protein-like II"/>
    <property type="match status" value="1"/>
</dbReference>
<evidence type="ECO:0000256" key="1">
    <source>
        <dbReference type="ARBA" id="ARBA00004196"/>
    </source>
</evidence>
<organism evidence="7 8">
    <name type="scientific">Cohnella lupini</name>
    <dbReference type="NCBI Taxonomy" id="1294267"/>
    <lineage>
        <taxon>Bacteria</taxon>
        <taxon>Bacillati</taxon>
        <taxon>Bacillota</taxon>
        <taxon>Bacilli</taxon>
        <taxon>Bacillales</taxon>
        <taxon>Paenibacillaceae</taxon>
        <taxon>Cohnella</taxon>
    </lineage>
</organism>
<keyword evidence="3" id="KW-0813">Transport</keyword>
<comment type="subcellular location">
    <subcellularLocation>
        <location evidence="1">Cell envelope</location>
    </subcellularLocation>
</comment>
<dbReference type="SUPFAM" id="SSF53850">
    <property type="entry name" value="Periplasmic binding protein-like II"/>
    <property type="match status" value="1"/>
</dbReference>
<feature type="region of interest" description="Disordered" evidence="5">
    <location>
        <begin position="35"/>
        <end position="64"/>
    </location>
</feature>